<dbReference type="Proteomes" id="UP000011625">
    <property type="component" value="Unassembled WGS sequence"/>
</dbReference>
<feature type="transmembrane region" description="Helical" evidence="2">
    <location>
        <begin position="337"/>
        <end position="357"/>
    </location>
</feature>
<feature type="transmembrane region" description="Helical" evidence="2">
    <location>
        <begin position="546"/>
        <end position="566"/>
    </location>
</feature>
<feature type="transmembrane region" description="Helical" evidence="2">
    <location>
        <begin position="178"/>
        <end position="197"/>
    </location>
</feature>
<evidence type="ECO:0000313" key="3">
    <source>
        <dbReference type="EMBL" id="EMA51283.1"/>
    </source>
</evidence>
<feature type="transmembrane region" description="Helical" evidence="2">
    <location>
        <begin position="20"/>
        <end position="43"/>
    </location>
</feature>
<keyword evidence="2" id="KW-0812">Transmembrane</keyword>
<name>M0N154_9EURY</name>
<feature type="transmembrane region" description="Helical" evidence="2">
    <location>
        <begin position="439"/>
        <end position="463"/>
    </location>
</feature>
<feature type="region of interest" description="Disordered" evidence="1">
    <location>
        <begin position="269"/>
        <end position="307"/>
    </location>
</feature>
<proteinExistence type="predicted"/>
<feature type="transmembrane region" description="Helical" evidence="2">
    <location>
        <begin position="144"/>
        <end position="166"/>
    </location>
</feature>
<dbReference type="EMBL" id="AOME01000068">
    <property type="protein sequence ID" value="EMA51283.1"/>
    <property type="molecule type" value="Genomic_DNA"/>
</dbReference>
<keyword evidence="2" id="KW-1133">Transmembrane helix</keyword>
<feature type="transmembrane region" description="Helical" evidence="2">
    <location>
        <begin position="483"/>
        <end position="503"/>
    </location>
</feature>
<evidence type="ECO:0000313" key="4">
    <source>
        <dbReference type="Proteomes" id="UP000011625"/>
    </source>
</evidence>
<evidence type="ECO:0000256" key="1">
    <source>
        <dbReference type="SAM" id="MobiDB-lite"/>
    </source>
</evidence>
<feature type="transmembrane region" description="Helical" evidence="2">
    <location>
        <begin position="63"/>
        <end position="83"/>
    </location>
</feature>
<protein>
    <recommendedName>
        <fullName evidence="5">ABC-2 type transport system permease protein</fullName>
    </recommendedName>
</protein>
<gene>
    <name evidence="3" type="ORF">C450_12435</name>
</gene>
<feature type="transmembrane region" description="Helical" evidence="2">
    <location>
        <begin position="104"/>
        <end position="132"/>
    </location>
</feature>
<feature type="transmembrane region" description="Helical" evidence="2">
    <location>
        <begin position="405"/>
        <end position="432"/>
    </location>
</feature>
<comment type="caution">
    <text evidence="3">The sequence shown here is derived from an EMBL/GenBank/DDBJ whole genome shotgun (WGS) entry which is preliminary data.</text>
</comment>
<evidence type="ECO:0000256" key="2">
    <source>
        <dbReference type="SAM" id="Phobius"/>
    </source>
</evidence>
<keyword evidence="4" id="KW-1185">Reference proteome</keyword>
<organism evidence="3 4">
    <name type="scientific">Halococcus salifodinae DSM 8989</name>
    <dbReference type="NCBI Taxonomy" id="1227456"/>
    <lineage>
        <taxon>Archaea</taxon>
        <taxon>Methanobacteriati</taxon>
        <taxon>Methanobacteriota</taxon>
        <taxon>Stenosarchaea group</taxon>
        <taxon>Halobacteria</taxon>
        <taxon>Halobacteriales</taxon>
        <taxon>Halococcaceae</taxon>
        <taxon>Halococcus</taxon>
    </lineage>
</organism>
<dbReference type="PATRIC" id="fig|1227456.3.peg.2515"/>
<accession>M0N154</accession>
<keyword evidence="2" id="KW-0472">Membrane</keyword>
<sequence>MIAQTELRRKRRALGEYSRWQFAILAFAGLFFVLPVGGAVTFFAHTLGEGLRTGSIDLPLSLLRAGVSGVMLFVAFVAGSRTVQGSGTIDRSAGILTAVPHRDAVAGLLLTECVLFLGVATLPTLAVATAFATGASAPVSVVPIIAAVFALIIGGLALGYPIGLVVKLAFARSSFLARYKSIIGVLVFVAYFAVVSSNSLNSALAPVIGVLEASPIGWLVDLGFIGAPSVSANTLRAAGGIGTVLIGVPLLVGLSTVLAERLWYADPVQPSDDDADGTSTSANGSSARGTSAGGEAPTTTSRTPPLSERVFGGVVSWPVLRIAQKNWLRARRAPLKLWYAAYPLLLVGFQIGPLLNAGQVPEWLVLYIAACGAWMTGAAFALNPLGDEGAVLPLTLTSGVSGRTYLAGMVLSGVTPGVPITVVATIGLGVLSPLGMIEIAALAVLGAILCAGASVLAAGIGTLYPKFEESRITRNRSAVRPSIVAFLVYTIGLLAIGIPGVVAQVPVIPRALGGLGTALLSGLPDVIAQAPGLLTDLAGAIETTPSAPAIGAGVTALLAAGVALLATRRVVRTYEGYTIDQGIQQ</sequence>
<evidence type="ECO:0008006" key="5">
    <source>
        <dbReference type="Google" id="ProtNLM"/>
    </source>
</evidence>
<reference evidence="3 4" key="1">
    <citation type="journal article" date="2014" name="PLoS Genet.">
        <title>Phylogenetically driven sequencing of extremely halophilic archaea reveals strategies for static and dynamic osmo-response.</title>
        <authorList>
            <person name="Becker E.A."/>
            <person name="Seitzer P.M."/>
            <person name="Tritt A."/>
            <person name="Larsen D."/>
            <person name="Krusor M."/>
            <person name="Yao A.I."/>
            <person name="Wu D."/>
            <person name="Madern D."/>
            <person name="Eisen J.A."/>
            <person name="Darling A.E."/>
            <person name="Facciotti M.T."/>
        </authorList>
    </citation>
    <scope>NUCLEOTIDE SEQUENCE [LARGE SCALE GENOMIC DNA]</scope>
    <source>
        <strain evidence="3 4">DSM 8989</strain>
    </source>
</reference>
<feature type="transmembrane region" description="Helical" evidence="2">
    <location>
        <begin position="364"/>
        <end position="385"/>
    </location>
</feature>
<dbReference type="AlphaFoldDB" id="M0N154"/>
<feature type="transmembrane region" description="Helical" evidence="2">
    <location>
        <begin position="237"/>
        <end position="259"/>
    </location>
</feature>
<dbReference type="STRING" id="1227456.C450_12435"/>